<organism evidence="1 2">
    <name type="scientific">Aeromonas hydrophila</name>
    <dbReference type="NCBI Taxonomy" id="644"/>
    <lineage>
        <taxon>Bacteria</taxon>
        <taxon>Pseudomonadati</taxon>
        <taxon>Pseudomonadota</taxon>
        <taxon>Gammaproteobacteria</taxon>
        <taxon>Aeromonadales</taxon>
        <taxon>Aeromonadaceae</taxon>
        <taxon>Aeromonas</taxon>
    </lineage>
</organism>
<evidence type="ECO:0000313" key="2">
    <source>
        <dbReference type="Proteomes" id="UP000253075"/>
    </source>
</evidence>
<comment type="caution">
    <text evidence="1">The sequence shown here is derived from an EMBL/GenBank/DDBJ whole genome shotgun (WGS) entry which is preliminary data.</text>
</comment>
<sequence>MPWKLLGFIAIVTTSVIGGCHYGESTVNAAWDAERAAAKLTAAQTATTQAEVTTKVVTQYVDRVQVVKERGKEIIKEVPVYVSSAVTCDLPGGFRVLHDAAAQGELPDPAGVADAPAASVETAAATVVENYATYHEVAEQLKALQSWVNQQEQAQ</sequence>
<dbReference type="AlphaFoldDB" id="A0ABD7G4R8"/>
<evidence type="ECO:0008006" key="3">
    <source>
        <dbReference type="Google" id="ProtNLM"/>
    </source>
</evidence>
<dbReference type="EMBL" id="PUTQ01000027">
    <property type="protein sequence ID" value="RCF46505.1"/>
    <property type="molecule type" value="Genomic_DNA"/>
</dbReference>
<proteinExistence type="predicted"/>
<dbReference type="Proteomes" id="UP000253075">
    <property type="component" value="Unassembled WGS sequence"/>
</dbReference>
<reference evidence="1 2" key="1">
    <citation type="journal article" date="2018" name="PLoS ONE">
        <title>Phenotypic characterization and whole genome analysis of extended-spectrum beta-lactamase-producing bacteria isolated from dogs in Germany.</title>
        <authorList>
            <person name="Boehmer T."/>
            <person name="Vogler A.J."/>
            <person name="Thomas A."/>
            <person name="Sauer S."/>
            <person name="Hergenroether M."/>
            <person name="Straubinger R.K."/>
            <person name="Birdsell D."/>
            <person name="Keim P."/>
            <person name="Sahl J.W."/>
            <person name="Williamson C.H."/>
            <person name="Riehm J.M."/>
        </authorList>
    </citation>
    <scope>NUCLEOTIDE SEQUENCE [LARGE SCALE GENOMIC DNA]</scope>
    <source>
        <strain evidence="1 2">AFG_SD03_1510_Ahy_093</strain>
    </source>
</reference>
<name>A0ABD7G4R8_AERHY</name>
<gene>
    <name evidence="1" type="ORF">C6C11_17330</name>
</gene>
<reference evidence="2" key="2">
    <citation type="submission" date="2018-02" db="EMBL/GenBank/DDBJ databases">
        <title>Phenotypic characterization and whole genome analysis of multidrug-resistant, extended-spectrum beta-lactamase-producing bacteria isolated from dogs in Germany.</title>
        <authorList>
            <person name="Williamson C."/>
        </authorList>
    </citation>
    <scope>NUCLEOTIDE SEQUENCE [LARGE SCALE GENOMIC DNA]</scope>
    <source>
        <strain evidence="2">AFG_SD03_1510_Ahy_093</strain>
    </source>
</reference>
<protein>
    <recommendedName>
        <fullName evidence="3">Lipoprotein</fullName>
    </recommendedName>
</protein>
<accession>A0ABD7G4R8</accession>
<evidence type="ECO:0000313" key="1">
    <source>
        <dbReference type="EMBL" id="RCF46505.1"/>
    </source>
</evidence>
<dbReference type="PROSITE" id="PS51257">
    <property type="entry name" value="PROKAR_LIPOPROTEIN"/>
    <property type="match status" value="1"/>
</dbReference>